<protein>
    <recommendedName>
        <fullName evidence="2 6">Superoxide dismutase</fullName>
        <ecNumber evidence="2 6">1.15.1.1</ecNumber>
    </recommendedName>
</protein>
<dbReference type="SUPFAM" id="SSF54719">
    <property type="entry name" value="Fe,Mn superoxide dismutase (SOD), C-terminal domain"/>
    <property type="match status" value="1"/>
</dbReference>
<evidence type="ECO:0000259" key="7">
    <source>
        <dbReference type="Pfam" id="PF00081"/>
    </source>
</evidence>
<dbReference type="EC" id="1.15.1.1" evidence="2 6"/>
<keyword evidence="10" id="KW-1185">Reference proteome</keyword>
<dbReference type="PIRSF" id="PIRSF000349">
    <property type="entry name" value="SODismutase"/>
    <property type="match status" value="1"/>
</dbReference>
<sequence length="201" mass="22359">MAFVLPPLPFAYNALASKGMSPDTLYFHHDKHHAGYVNTLNGLVEKNPALQGKSLEELIKLSAKDPAMTPVFNNAGQVWNHNMFWESMSPEGGRIPAALEKKIIADFGSVENFKKEFKAAAGAQFGSGWVWLVQQPDGKLAITRTPNAASPISEGHGKPLLAMDVWEHAYYLDFQNRRPDFTGNWLDKLADYEAAERRMNG</sequence>
<feature type="domain" description="Manganese/iron superoxide dismutase N-terminal" evidence="7">
    <location>
        <begin position="3"/>
        <end position="89"/>
    </location>
</feature>
<gene>
    <name evidence="9" type="ORF">E3E12_06395</name>
</gene>
<dbReference type="Proteomes" id="UP000318709">
    <property type="component" value="Chromosome"/>
</dbReference>
<feature type="binding site" evidence="5">
    <location>
        <position position="168"/>
    </location>
    <ligand>
        <name>Mn(2+)</name>
        <dbReference type="ChEBI" id="CHEBI:29035"/>
    </ligand>
</feature>
<dbReference type="Pfam" id="PF02777">
    <property type="entry name" value="Sod_Fe_C"/>
    <property type="match status" value="1"/>
</dbReference>
<reference evidence="9 10" key="1">
    <citation type="submission" date="2019-03" db="EMBL/GenBank/DDBJ databases">
        <title>The complete genome sequence of Swingsia_sp. F3b2 LMG30590(T).</title>
        <authorList>
            <person name="Chua K.-O."/>
            <person name="Chan K.-G."/>
            <person name="See-Too W.-S."/>
        </authorList>
    </citation>
    <scope>NUCLEOTIDE SEQUENCE [LARGE SCALE GENOMIC DNA]</scope>
    <source>
        <strain evidence="9 10">F3b2</strain>
    </source>
</reference>
<dbReference type="RefSeq" id="WP_141443586.1">
    <property type="nucleotide sequence ID" value="NZ_CP038231.1"/>
</dbReference>
<dbReference type="Gene3D" id="1.10.287.990">
    <property type="entry name" value="Fe,Mn superoxide dismutase (SOD) domain"/>
    <property type="match status" value="1"/>
</dbReference>
<keyword evidence="4 6" id="KW-0560">Oxidoreductase</keyword>
<evidence type="ECO:0000256" key="1">
    <source>
        <dbReference type="ARBA" id="ARBA00008714"/>
    </source>
</evidence>
<dbReference type="Gene3D" id="3.55.40.20">
    <property type="entry name" value="Iron/manganese superoxide dismutase, C-terminal domain"/>
    <property type="match status" value="1"/>
</dbReference>
<dbReference type="PRINTS" id="PR01703">
    <property type="entry name" value="MNSODISMTASE"/>
</dbReference>
<dbReference type="InterPro" id="IPR036324">
    <property type="entry name" value="Mn/Fe_SOD_N_sf"/>
</dbReference>
<dbReference type="InterPro" id="IPR001189">
    <property type="entry name" value="Mn/Fe_SOD"/>
</dbReference>
<comment type="catalytic activity">
    <reaction evidence="6">
        <text>2 superoxide + 2 H(+) = H2O2 + O2</text>
        <dbReference type="Rhea" id="RHEA:20696"/>
        <dbReference type="ChEBI" id="CHEBI:15378"/>
        <dbReference type="ChEBI" id="CHEBI:15379"/>
        <dbReference type="ChEBI" id="CHEBI:16240"/>
        <dbReference type="ChEBI" id="CHEBI:18421"/>
        <dbReference type="EC" id="1.15.1.1"/>
    </reaction>
</comment>
<dbReference type="InterPro" id="IPR019832">
    <property type="entry name" value="Mn/Fe_SOD_C"/>
</dbReference>
<evidence type="ECO:0000256" key="3">
    <source>
        <dbReference type="ARBA" id="ARBA00022723"/>
    </source>
</evidence>
<feature type="binding site" evidence="5">
    <location>
        <position position="28"/>
    </location>
    <ligand>
        <name>Mn(2+)</name>
        <dbReference type="ChEBI" id="CHEBI:29035"/>
    </ligand>
</feature>
<accession>A0A4Y6UBC6</accession>
<dbReference type="EMBL" id="CP038231">
    <property type="protein sequence ID" value="QDH13878.1"/>
    <property type="molecule type" value="Genomic_DNA"/>
</dbReference>
<dbReference type="InterPro" id="IPR019833">
    <property type="entry name" value="Mn/Fe_SOD_BS"/>
</dbReference>
<evidence type="ECO:0000256" key="5">
    <source>
        <dbReference type="PIRSR" id="PIRSR000349-1"/>
    </source>
</evidence>
<dbReference type="AlphaFoldDB" id="A0A4Y6UBC6"/>
<dbReference type="PROSITE" id="PS00088">
    <property type="entry name" value="SOD_MN"/>
    <property type="match status" value="1"/>
</dbReference>
<dbReference type="KEGG" id="swf:E3E12_06395"/>
<comment type="similarity">
    <text evidence="1 6">Belongs to the iron/manganese superoxide dismutase family.</text>
</comment>
<dbReference type="Pfam" id="PF00081">
    <property type="entry name" value="Sod_Fe_N"/>
    <property type="match status" value="1"/>
</dbReference>
<feature type="binding site" evidence="5">
    <location>
        <position position="81"/>
    </location>
    <ligand>
        <name>Mn(2+)</name>
        <dbReference type="ChEBI" id="CHEBI:29035"/>
    </ligand>
</feature>
<dbReference type="GO" id="GO:0004784">
    <property type="term" value="F:superoxide dismutase activity"/>
    <property type="evidence" value="ECO:0007669"/>
    <property type="project" value="UniProtKB-EC"/>
</dbReference>
<evidence type="ECO:0000256" key="2">
    <source>
        <dbReference type="ARBA" id="ARBA00012682"/>
    </source>
</evidence>
<dbReference type="InterPro" id="IPR019831">
    <property type="entry name" value="Mn/Fe_SOD_N"/>
</dbReference>
<dbReference type="PANTHER" id="PTHR42769">
    <property type="entry name" value="SUPEROXIDE DISMUTASE"/>
    <property type="match status" value="1"/>
</dbReference>
<feature type="domain" description="Manganese/iron superoxide dismutase C-terminal" evidence="8">
    <location>
        <begin position="98"/>
        <end position="198"/>
    </location>
</feature>
<feature type="binding site" evidence="5">
    <location>
        <position position="164"/>
    </location>
    <ligand>
        <name>Mn(2+)</name>
        <dbReference type="ChEBI" id="CHEBI:29035"/>
    </ligand>
</feature>
<proteinExistence type="inferred from homology"/>
<evidence type="ECO:0000313" key="10">
    <source>
        <dbReference type="Proteomes" id="UP000318709"/>
    </source>
</evidence>
<dbReference type="GO" id="GO:0046872">
    <property type="term" value="F:metal ion binding"/>
    <property type="evidence" value="ECO:0007669"/>
    <property type="project" value="UniProtKB-KW"/>
</dbReference>
<name>A0A4Y6UBC6_9PROT</name>
<keyword evidence="3 5" id="KW-0479">Metal-binding</keyword>
<dbReference type="PANTHER" id="PTHR42769:SF3">
    <property type="entry name" value="SUPEROXIDE DISMUTASE [FE] 2, CHLOROPLASTIC"/>
    <property type="match status" value="1"/>
</dbReference>
<comment type="function">
    <text evidence="6">Destroys radicals which are normally produced within the cells and which are toxic to biological systems.</text>
</comment>
<evidence type="ECO:0000259" key="8">
    <source>
        <dbReference type="Pfam" id="PF02777"/>
    </source>
</evidence>
<evidence type="ECO:0000313" key="9">
    <source>
        <dbReference type="EMBL" id="QDH13878.1"/>
    </source>
</evidence>
<dbReference type="SUPFAM" id="SSF46609">
    <property type="entry name" value="Fe,Mn superoxide dismutase (SOD), N-terminal domain"/>
    <property type="match status" value="1"/>
</dbReference>
<evidence type="ECO:0000256" key="6">
    <source>
        <dbReference type="RuleBase" id="RU000414"/>
    </source>
</evidence>
<dbReference type="InterPro" id="IPR036314">
    <property type="entry name" value="SOD_C_sf"/>
</dbReference>
<evidence type="ECO:0000256" key="4">
    <source>
        <dbReference type="ARBA" id="ARBA00023002"/>
    </source>
</evidence>
<dbReference type="OrthoDB" id="9803125at2"/>
<organism evidence="9 10">
    <name type="scientific">Formicincola oecophyllae</name>
    <dbReference type="NCBI Taxonomy" id="2558361"/>
    <lineage>
        <taxon>Bacteria</taxon>
        <taxon>Pseudomonadati</taxon>
        <taxon>Pseudomonadota</taxon>
        <taxon>Alphaproteobacteria</taxon>
        <taxon>Acetobacterales</taxon>
        <taxon>Acetobacteraceae</taxon>
        <taxon>Formicincola</taxon>
    </lineage>
</organism>